<organism evidence="1 2">
    <name type="scientific">Desulfovibrio piger</name>
    <dbReference type="NCBI Taxonomy" id="901"/>
    <lineage>
        <taxon>Bacteria</taxon>
        <taxon>Pseudomonadati</taxon>
        <taxon>Thermodesulfobacteriota</taxon>
        <taxon>Desulfovibrionia</taxon>
        <taxon>Desulfovibrionales</taxon>
        <taxon>Desulfovibrionaceae</taxon>
        <taxon>Desulfovibrio</taxon>
    </lineage>
</organism>
<gene>
    <name evidence="1" type="ORF">DESPIGER_2222</name>
</gene>
<protein>
    <submittedName>
        <fullName evidence="1">Uncharacterized protein</fullName>
    </submittedName>
</protein>
<accession>A0A1K1LH47</accession>
<evidence type="ECO:0000313" key="1">
    <source>
        <dbReference type="EMBL" id="SFV74044.1"/>
    </source>
</evidence>
<dbReference type="EMBL" id="LT630450">
    <property type="protein sequence ID" value="SFV74044.1"/>
    <property type="molecule type" value="Genomic_DNA"/>
</dbReference>
<keyword evidence="2" id="KW-1185">Reference proteome</keyword>
<sequence>MTVHEGSFQGRFVGKIHMVRLYYGACRFAKSVLVPRRRSLCRDGGRGLYKKSTRAARYGAKRPIFLQPAGMAGKSVQFLYRCRIKEKAF</sequence>
<reference evidence="2" key="1">
    <citation type="submission" date="2016-10" db="EMBL/GenBank/DDBJ databases">
        <authorList>
            <person name="Wegmann U."/>
        </authorList>
    </citation>
    <scope>NUCLEOTIDE SEQUENCE [LARGE SCALE GENOMIC DNA]</scope>
</reference>
<dbReference type="KEGG" id="dpg:DESPIGER_2222"/>
<name>A0A1K1LH47_9BACT</name>
<dbReference type="Proteomes" id="UP000186323">
    <property type="component" value="Chromosome I"/>
</dbReference>
<evidence type="ECO:0000313" key="2">
    <source>
        <dbReference type="Proteomes" id="UP000186323"/>
    </source>
</evidence>
<dbReference type="AlphaFoldDB" id="A0A1K1LH47"/>
<proteinExistence type="predicted"/>